<keyword evidence="3" id="KW-1185">Reference proteome</keyword>
<sequence>MVYLCGDIHGTLDIQKLIDFFETENPDTIEDRFLIILGDTAICWDDGQHDRKVRDILSALPVSAVLFIDGNHENFDLLEEYPLVKWNGGLVHEIDSGIFHLIRGQVYEIDGKTFFTFGGACSTDKDRRRRGINWWPEERPCEEEYERGLEALEANSFSVDYILTHTAPREVVYELGGDDCQDENELRNYLQKIADWTDFIAWYFGHFHVDESIDDIFFCVMDEIIKLP</sequence>
<dbReference type="InterPro" id="IPR004843">
    <property type="entry name" value="Calcineurin-like_PHP"/>
</dbReference>
<dbReference type="Proteomes" id="UP000324781">
    <property type="component" value="Unassembled WGS sequence"/>
</dbReference>
<gene>
    <name evidence="2" type="ORF">SAMN05444373_10801</name>
</gene>
<organism evidence="2 3">
    <name type="scientific">Thermoclostridium caenicola</name>
    <dbReference type="NCBI Taxonomy" id="659425"/>
    <lineage>
        <taxon>Bacteria</taxon>
        <taxon>Bacillati</taxon>
        <taxon>Bacillota</taxon>
        <taxon>Clostridia</taxon>
        <taxon>Eubacteriales</taxon>
        <taxon>Oscillospiraceae</taxon>
        <taxon>Thermoclostridium</taxon>
    </lineage>
</organism>
<proteinExistence type="predicted"/>
<dbReference type="AlphaFoldDB" id="A0A1M6KHH0"/>
<evidence type="ECO:0000313" key="3">
    <source>
        <dbReference type="Proteomes" id="UP000324781"/>
    </source>
</evidence>
<dbReference type="EMBL" id="FQZP01000080">
    <property type="protein sequence ID" value="SHJ58357.1"/>
    <property type="molecule type" value="Genomic_DNA"/>
</dbReference>
<evidence type="ECO:0000259" key="1">
    <source>
        <dbReference type="Pfam" id="PF00149"/>
    </source>
</evidence>
<dbReference type="Pfam" id="PF00149">
    <property type="entry name" value="Metallophos"/>
    <property type="match status" value="1"/>
</dbReference>
<dbReference type="InterPro" id="IPR029052">
    <property type="entry name" value="Metallo-depent_PP-like"/>
</dbReference>
<feature type="domain" description="Calcineurin-like phosphoesterase" evidence="1">
    <location>
        <begin position="2"/>
        <end position="209"/>
    </location>
</feature>
<dbReference type="Gene3D" id="3.60.21.10">
    <property type="match status" value="1"/>
</dbReference>
<accession>A0A1M6KHH0</accession>
<protein>
    <submittedName>
        <fullName evidence="2">Calcineurin-like phosphoesterase</fullName>
    </submittedName>
</protein>
<name>A0A1M6KHH0_9FIRM</name>
<dbReference type="SUPFAM" id="SSF56300">
    <property type="entry name" value="Metallo-dependent phosphatases"/>
    <property type="match status" value="1"/>
</dbReference>
<evidence type="ECO:0000313" key="2">
    <source>
        <dbReference type="EMBL" id="SHJ58357.1"/>
    </source>
</evidence>
<reference evidence="2 3" key="1">
    <citation type="submission" date="2016-11" db="EMBL/GenBank/DDBJ databases">
        <authorList>
            <person name="Varghese N."/>
            <person name="Submissions S."/>
        </authorList>
    </citation>
    <scope>NUCLEOTIDE SEQUENCE [LARGE SCALE GENOMIC DNA]</scope>
    <source>
        <strain evidence="2 3">DSM 19027</strain>
    </source>
</reference>
<dbReference type="GO" id="GO:0016787">
    <property type="term" value="F:hydrolase activity"/>
    <property type="evidence" value="ECO:0007669"/>
    <property type="project" value="InterPro"/>
</dbReference>